<feature type="region of interest" description="Disordered" evidence="1">
    <location>
        <begin position="281"/>
        <end position="300"/>
    </location>
</feature>
<feature type="region of interest" description="Disordered" evidence="1">
    <location>
        <begin position="64"/>
        <end position="110"/>
    </location>
</feature>
<organism evidence="2 3">
    <name type="scientific">Tanacetum coccineum</name>
    <dbReference type="NCBI Taxonomy" id="301880"/>
    <lineage>
        <taxon>Eukaryota</taxon>
        <taxon>Viridiplantae</taxon>
        <taxon>Streptophyta</taxon>
        <taxon>Embryophyta</taxon>
        <taxon>Tracheophyta</taxon>
        <taxon>Spermatophyta</taxon>
        <taxon>Magnoliopsida</taxon>
        <taxon>eudicotyledons</taxon>
        <taxon>Gunneridae</taxon>
        <taxon>Pentapetalae</taxon>
        <taxon>asterids</taxon>
        <taxon>campanulids</taxon>
        <taxon>Asterales</taxon>
        <taxon>Asteraceae</taxon>
        <taxon>Asteroideae</taxon>
        <taxon>Anthemideae</taxon>
        <taxon>Anthemidinae</taxon>
        <taxon>Tanacetum</taxon>
    </lineage>
</organism>
<evidence type="ECO:0000313" key="3">
    <source>
        <dbReference type="Proteomes" id="UP001151760"/>
    </source>
</evidence>
<evidence type="ECO:0008006" key="4">
    <source>
        <dbReference type="Google" id="ProtNLM"/>
    </source>
</evidence>
<gene>
    <name evidence="2" type="ORF">Tco_0923245</name>
</gene>
<accession>A0ABQ5D0G9</accession>
<dbReference type="EMBL" id="BQNB010014824">
    <property type="protein sequence ID" value="GJT32826.1"/>
    <property type="molecule type" value="Genomic_DNA"/>
</dbReference>
<feature type="compositionally biased region" description="Acidic residues" evidence="1">
    <location>
        <begin position="136"/>
        <end position="147"/>
    </location>
</feature>
<feature type="compositionally biased region" description="Low complexity" evidence="1">
    <location>
        <begin position="492"/>
        <end position="504"/>
    </location>
</feature>
<evidence type="ECO:0000256" key="1">
    <source>
        <dbReference type="SAM" id="MobiDB-lite"/>
    </source>
</evidence>
<reference evidence="2" key="2">
    <citation type="submission" date="2022-01" db="EMBL/GenBank/DDBJ databases">
        <authorList>
            <person name="Yamashiro T."/>
            <person name="Shiraishi A."/>
            <person name="Satake H."/>
            <person name="Nakayama K."/>
        </authorList>
    </citation>
    <scope>NUCLEOTIDE SEQUENCE</scope>
</reference>
<keyword evidence="3" id="KW-1185">Reference proteome</keyword>
<feature type="region of interest" description="Disordered" evidence="1">
    <location>
        <begin position="133"/>
        <end position="155"/>
    </location>
</feature>
<feature type="compositionally biased region" description="Basic and acidic residues" evidence="1">
    <location>
        <begin position="91"/>
        <end position="100"/>
    </location>
</feature>
<evidence type="ECO:0000313" key="2">
    <source>
        <dbReference type="EMBL" id="GJT32826.1"/>
    </source>
</evidence>
<feature type="region of interest" description="Disordered" evidence="1">
    <location>
        <begin position="492"/>
        <end position="568"/>
    </location>
</feature>
<proteinExistence type="predicted"/>
<comment type="caution">
    <text evidence="2">The sequence shown here is derived from an EMBL/GenBank/DDBJ whole genome shotgun (WGS) entry which is preliminary data.</text>
</comment>
<reference evidence="2" key="1">
    <citation type="journal article" date="2022" name="Int. J. Mol. Sci.">
        <title>Draft Genome of Tanacetum Coccineum: Genomic Comparison of Closely Related Tanacetum-Family Plants.</title>
        <authorList>
            <person name="Yamashiro T."/>
            <person name="Shiraishi A."/>
            <person name="Nakayama K."/>
            <person name="Satake H."/>
        </authorList>
    </citation>
    <scope>NUCLEOTIDE SEQUENCE</scope>
</reference>
<name>A0ABQ5D0G9_9ASTR</name>
<feature type="compositionally biased region" description="Basic and acidic residues" evidence="1">
    <location>
        <begin position="506"/>
        <end position="522"/>
    </location>
</feature>
<sequence>MFWHTARDDTMFTSMRCISRHEDTQVYGTILLKELTNQEMLESNAYKTYYVFAFGENALKPKYIRKKDDPDTSPKQKPVQATKGTRIKTKAKVDKSDKKKQPAKKPKAKVLAVLSEGMESRLSQRFLIRYATKDSEGDDTNDDDEETNTDRTESDRIKIPVTKIYEEEEEYDDEFNIKEDEKMDEEEDDEVTKELYKDVNINLGNKDADMTDVDQGPTQSSSISSDFNSKLLNLENPSPADNEIALLMETLDRHATAIPENTSSFTTTIPPPPLFFNPLQQEATPTPTPTPTTSETTTSLPALPDFTFEFKFNERVFNLEKDVSEIKQVDQYAQALSFIPARFDHYMDNKLREAINKAILAHNLDCRQEAQDEKNAYIELVDTSMRALIKEEVNTQLPQILPQAVSDFATPVKEKNVTESVEAAVLTRSSSQPTSTYEAVASLSEFELTKILIDKMGKNKSYDKDDYKKKLYDALSSLITLTKISFIHMQNKSSSISKDASQSQRKSSDKSAHVEEPSHTVEDLSMQQDQEFVTGDNDEQPTDKEVTKADWFKKPERPPTPDPDWSKRRQVDFRPPQTWIHQVAHAEEPPTSFDELNDTSFDFSAFVINRLKILNLTQEILVGPAFNLLKGTCKSIIELEYHLKECSKATTERLDWHNPKNKPYPFDLGKHLLLIQDHRGCQIIPKDYFINKDPEYLNGGDLSRNYSTSVTKTKAATYELNWIEDLVSELWSPVQLKYDQHAYFGTSHWGLKRQSFYGYASNLTSSKDVYSRRRIIAVTRLIIMKKYNYGHLEEIEVLRDDQKLYTFKEGDFKRLRLQDIRDMLLLLVQQKLTNLTIDERYDLNVALRMYTRRIVIQRRSNLRNKTAYTSHSEPHGIIYVDQFKRKRLMRVDELHKFSDGTLMMFELLYTTLLRE</sequence>
<protein>
    <recommendedName>
        <fullName evidence="4">Reverse transcriptase Ty1/copia-type domain-containing protein</fullName>
    </recommendedName>
</protein>
<feature type="compositionally biased region" description="Basic and acidic residues" evidence="1">
    <location>
        <begin position="541"/>
        <end position="568"/>
    </location>
</feature>
<dbReference type="Proteomes" id="UP001151760">
    <property type="component" value="Unassembled WGS sequence"/>
</dbReference>